<feature type="domain" description="S1 motif" evidence="7">
    <location>
        <begin position="34"/>
        <end position="97"/>
    </location>
</feature>
<dbReference type="PIRSF" id="PIRSF002111">
    <property type="entry name" value="RpsA"/>
    <property type="match status" value="1"/>
</dbReference>
<organism evidence="8 9">
    <name type="scientific">Candidatus Spyradenecus faecavium</name>
    <dbReference type="NCBI Taxonomy" id="2840947"/>
    <lineage>
        <taxon>Bacteria</taxon>
        <taxon>Pseudomonadati</taxon>
        <taxon>Lentisphaerota</taxon>
        <taxon>Lentisphaeria</taxon>
        <taxon>Lentisphaerales</taxon>
        <taxon>Lentisphaeraceae</taxon>
        <taxon>Lentisphaeraceae incertae sedis</taxon>
        <taxon>Candidatus Spyradenecus</taxon>
    </lineage>
</organism>
<evidence type="ECO:0000256" key="4">
    <source>
        <dbReference type="ARBA" id="ARBA00022980"/>
    </source>
</evidence>
<evidence type="ECO:0000259" key="7">
    <source>
        <dbReference type="PROSITE" id="PS50126"/>
    </source>
</evidence>
<sequence>MAIRKPQKAVEKTGARYDELLAALNRQDSVPTPGTIVKGKVTGKRGNEILVDIGCKSAGAIPANEFENADEVKAGDEFDVLLIDLEGDNGMVVVSKRQADEKIRWEAILAKYKEGDTVTGTIRGKVRGGMIVAVDGVDAFLPGSQVDVNPSRDLDIYITGEPQEFKIIKISDERRNIIVSRRELLEAQMAEKKHALLQTLQKGQIVHGKVKNITDFGAFVDLDGMDGLLHITDMSWGRIKHPSELLKVGQELDVMILDVDLERERVSLGLKQAQANPWDDITARYPIGSRLHGKVVNLAPYGAFVEIEPGIEGLVHVSEFSWTKRIARASDVLSVGDEVDVVVLNIDAANQKIALGIRQTEANPWDTVQDRYPVGSRITGKVRNFTTYGAFVEMEEGIDGMIHVSDMSWTRKVNHPSEILQKGQTVEAIVLEIDAANQRISLGLKQAQTDPWSSIAAHYQIGQIVKGKVSKIASFGAFVELEDGVDGLVHISQISDQHIDKVRDALKVGQEVEARIVKIDREERRIGLSIKAVGMDEGEVARLTAEAEADTGAHAAPLGSFANAFEEAFAASEEWRPGQED</sequence>
<proteinExistence type="inferred from homology"/>
<name>A0A9D1T3B4_9BACT</name>
<dbReference type="InterPro" id="IPR012340">
    <property type="entry name" value="NA-bd_OB-fold"/>
</dbReference>
<dbReference type="CDD" id="cd04465">
    <property type="entry name" value="S1_RPS1_repeat_ec2_hs2"/>
    <property type="match status" value="1"/>
</dbReference>
<evidence type="ECO:0000313" key="9">
    <source>
        <dbReference type="Proteomes" id="UP000886845"/>
    </source>
</evidence>
<dbReference type="PRINTS" id="PR00681">
    <property type="entry name" value="RIBOSOMALS1"/>
</dbReference>
<comment type="function">
    <text evidence="6">Binds mRNA; thus facilitating recognition of the initiation point. It is needed to translate mRNA with a short Shine-Dalgarno (SD) purine-rich sequence.</text>
</comment>
<dbReference type="GO" id="GO:0003735">
    <property type="term" value="F:structural constituent of ribosome"/>
    <property type="evidence" value="ECO:0007669"/>
    <property type="project" value="InterPro"/>
</dbReference>
<dbReference type="PANTHER" id="PTHR10724">
    <property type="entry name" value="30S RIBOSOMAL PROTEIN S1"/>
    <property type="match status" value="1"/>
</dbReference>
<evidence type="ECO:0000256" key="2">
    <source>
        <dbReference type="ARBA" id="ARBA00022737"/>
    </source>
</evidence>
<reference evidence="8" key="2">
    <citation type="journal article" date="2021" name="PeerJ">
        <title>Extensive microbial diversity within the chicken gut microbiome revealed by metagenomics and culture.</title>
        <authorList>
            <person name="Gilroy R."/>
            <person name="Ravi A."/>
            <person name="Getino M."/>
            <person name="Pursley I."/>
            <person name="Horton D.L."/>
            <person name="Alikhan N.F."/>
            <person name="Baker D."/>
            <person name="Gharbi K."/>
            <person name="Hall N."/>
            <person name="Watson M."/>
            <person name="Adriaenssens E.M."/>
            <person name="Foster-Nyarko E."/>
            <person name="Jarju S."/>
            <person name="Secka A."/>
            <person name="Antonio M."/>
            <person name="Oren A."/>
            <person name="Chaudhuri R.R."/>
            <person name="La Ragione R."/>
            <person name="Hildebrand F."/>
            <person name="Pallen M.J."/>
        </authorList>
    </citation>
    <scope>NUCLEOTIDE SEQUENCE</scope>
    <source>
        <strain evidence="8">35461</strain>
    </source>
</reference>
<feature type="domain" description="S1 motif" evidence="7">
    <location>
        <begin position="462"/>
        <end position="531"/>
    </location>
</feature>
<gene>
    <name evidence="8" type="primary">rpsA</name>
    <name evidence="8" type="ORF">IAC79_07120</name>
</gene>
<dbReference type="GO" id="GO:0006412">
    <property type="term" value="P:translation"/>
    <property type="evidence" value="ECO:0007669"/>
    <property type="project" value="InterPro"/>
</dbReference>
<dbReference type="SUPFAM" id="SSF50249">
    <property type="entry name" value="Nucleic acid-binding proteins"/>
    <property type="match status" value="6"/>
</dbReference>
<feature type="domain" description="S1 motif" evidence="7">
    <location>
        <begin position="288"/>
        <end position="358"/>
    </location>
</feature>
<dbReference type="GO" id="GO:0003729">
    <property type="term" value="F:mRNA binding"/>
    <property type="evidence" value="ECO:0007669"/>
    <property type="project" value="TreeGrafter"/>
</dbReference>
<dbReference type="PANTHER" id="PTHR10724:SF7">
    <property type="entry name" value="SMALL RIBOSOMAL SUBUNIT PROTEIN BS1C"/>
    <property type="match status" value="1"/>
</dbReference>
<comment type="caution">
    <text evidence="8">The sequence shown here is derived from an EMBL/GenBank/DDBJ whole genome shotgun (WGS) entry which is preliminary data.</text>
</comment>
<dbReference type="Proteomes" id="UP000886845">
    <property type="component" value="Unassembled WGS sequence"/>
</dbReference>
<dbReference type="FunFam" id="2.40.50.140:FF:000051">
    <property type="entry name" value="RNA-binding transcriptional accessory protein"/>
    <property type="match status" value="1"/>
</dbReference>
<dbReference type="CDD" id="cd05687">
    <property type="entry name" value="S1_RPS1_repeat_ec1_hs1"/>
    <property type="match status" value="1"/>
</dbReference>
<accession>A0A9D1T3B4</accession>
<dbReference type="InterPro" id="IPR035104">
    <property type="entry name" value="Ribosomal_protein_S1-like"/>
</dbReference>
<dbReference type="InterPro" id="IPR050437">
    <property type="entry name" value="Ribos_protein_bS1-like"/>
</dbReference>
<keyword evidence="5 6" id="KW-0687">Ribonucleoprotein</keyword>
<evidence type="ECO:0000256" key="6">
    <source>
        <dbReference type="PIRNR" id="PIRNR002111"/>
    </source>
</evidence>
<evidence type="ECO:0000256" key="5">
    <source>
        <dbReference type="ARBA" id="ARBA00023274"/>
    </source>
</evidence>
<dbReference type="CDD" id="cd05688">
    <property type="entry name" value="S1_RPS1_repeat_ec3"/>
    <property type="match status" value="1"/>
</dbReference>
<dbReference type="FunFam" id="2.40.50.140:FF:000011">
    <property type="entry name" value="30S ribosomal protein S1"/>
    <property type="match status" value="2"/>
</dbReference>
<dbReference type="InterPro" id="IPR003029">
    <property type="entry name" value="S1_domain"/>
</dbReference>
<comment type="similarity">
    <text evidence="1 6">Belongs to the bacterial ribosomal protein bS1 family.</text>
</comment>
<dbReference type="Pfam" id="PF00575">
    <property type="entry name" value="S1"/>
    <property type="match status" value="6"/>
</dbReference>
<dbReference type="GO" id="GO:0022627">
    <property type="term" value="C:cytosolic small ribosomal subunit"/>
    <property type="evidence" value="ECO:0007669"/>
    <property type="project" value="TreeGrafter"/>
</dbReference>
<dbReference type="EMBL" id="DVOR01000229">
    <property type="protein sequence ID" value="HIV09866.1"/>
    <property type="molecule type" value="Genomic_DNA"/>
</dbReference>
<keyword evidence="2" id="KW-0677">Repeat</keyword>
<dbReference type="NCBIfam" id="TIGR00717">
    <property type="entry name" value="rpsA"/>
    <property type="match status" value="1"/>
</dbReference>
<protein>
    <recommendedName>
        <fullName evidence="6">30S ribosomal protein S1</fullName>
    </recommendedName>
</protein>
<evidence type="ECO:0000256" key="3">
    <source>
        <dbReference type="ARBA" id="ARBA00022884"/>
    </source>
</evidence>
<feature type="domain" description="S1 motif" evidence="7">
    <location>
        <begin position="203"/>
        <end position="271"/>
    </location>
</feature>
<dbReference type="FunFam" id="2.40.50.140:FF:000018">
    <property type="entry name" value="30S ribosomal protein S1"/>
    <property type="match status" value="1"/>
</dbReference>
<reference evidence="8" key="1">
    <citation type="submission" date="2020-10" db="EMBL/GenBank/DDBJ databases">
        <authorList>
            <person name="Gilroy R."/>
        </authorList>
    </citation>
    <scope>NUCLEOTIDE SEQUENCE</scope>
    <source>
        <strain evidence="8">35461</strain>
    </source>
</reference>
<keyword evidence="3 6" id="KW-0694">RNA-binding</keyword>
<feature type="domain" description="S1 motif" evidence="7">
    <location>
        <begin position="375"/>
        <end position="445"/>
    </location>
</feature>
<keyword evidence="4 6" id="KW-0689">Ribosomal protein</keyword>
<evidence type="ECO:0000313" key="8">
    <source>
        <dbReference type="EMBL" id="HIV09866.1"/>
    </source>
</evidence>
<dbReference type="InterPro" id="IPR000110">
    <property type="entry name" value="Ribosomal_bS1"/>
</dbReference>
<dbReference type="PROSITE" id="PS50126">
    <property type="entry name" value="S1"/>
    <property type="match status" value="6"/>
</dbReference>
<dbReference type="SMART" id="SM00316">
    <property type="entry name" value="S1"/>
    <property type="match status" value="6"/>
</dbReference>
<evidence type="ECO:0000256" key="1">
    <source>
        <dbReference type="ARBA" id="ARBA00006767"/>
    </source>
</evidence>
<dbReference type="Gene3D" id="2.40.50.140">
    <property type="entry name" value="Nucleic acid-binding proteins"/>
    <property type="match status" value="6"/>
</dbReference>
<dbReference type="AlphaFoldDB" id="A0A9D1T3B4"/>
<feature type="domain" description="S1 motif" evidence="7">
    <location>
        <begin position="115"/>
        <end position="182"/>
    </location>
</feature>